<proteinExistence type="predicted"/>
<gene>
    <name evidence="1" type="ORF">BPA01_52810</name>
</gene>
<dbReference type="AlphaFoldDB" id="A0A4Y3PXA9"/>
<evidence type="ECO:0000313" key="1">
    <source>
        <dbReference type="EMBL" id="GEB35701.1"/>
    </source>
</evidence>
<keyword evidence="2" id="KW-1185">Reference proteome</keyword>
<comment type="caution">
    <text evidence="1">The sequence shown here is derived from an EMBL/GenBank/DDBJ whole genome shotgun (WGS) entry which is preliminary data.</text>
</comment>
<reference evidence="1 2" key="1">
    <citation type="submission" date="2019-06" db="EMBL/GenBank/DDBJ databases">
        <title>Whole genome shotgun sequence of Brevibacillus parabrevis NBRC 12334.</title>
        <authorList>
            <person name="Hosoyama A."/>
            <person name="Uohara A."/>
            <person name="Ohji S."/>
            <person name="Ichikawa N."/>
        </authorList>
    </citation>
    <scope>NUCLEOTIDE SEQUENCE [LARGE SCALE GENOMIC DNA]</scope>
    <source>
        <strain evidence="1 2">NBRC 12334</strain>
    </source>
</reference>
<name>A0A4Y3PXA9_BREPA</name>
<dbReference type="EMBL" id="BJMH01000050">
    <property type="protein sequence ID" value="GEB35701.1"/>
    <property type="molecule type" value="Genomic_DNA"/>
</dbReference>
<dbReference type="RefSeq" id="WP_167470342.1">
    <property type="nucleotide sequence ID" value="NZ_BJMH01000050.1"/>
</dbReference>
<evidence type="ECO:0000313" key="2">
    <source>
        <dbReference type="Proteomes" id="UP000316882"/>
    </source>
</evidence>
<organism evidence="1 2">
    <name type="scientific">Brevibacillus parabrevis</name>
    <dbReference type="NCBI Taxonomy" id="54914"/>
    <lineage>
        <taxon>Bacteria</taxon>
        <taxon>Bacillati</taxon>
        <taxon>Bacillota</taxon>
        <taxon>Bacilli</taxon>
        <taxon>Bacillales</taxon>
        <taxon>Paenibacillaceae</taxon>
        <taxon>Brevibacillus</taxon>
    </lineage>
</organism>
<sequence length="55" mass="6109">MQPKKNLDPSRFFFLCLCGDEHGQAKIALGDIVDKGVELLLRDKSQAKILPDPQA</sequence>
<protein>
    <submittedName>
        <fullName evidence="1">Uncharacterized protein</fullName>
    </submittedName>
</protein>
<dbReference type="Proteomes" id="UP000316882">
    <property type="component" value="Unassembled WGS sequence"/>
</dbReference>
<accession>A0A4Y3PXA9</accession>